<name>A0A8J3UV35_9ACTN</name>
<keyword evidence="1" id="KW-0812">Transmembrane</keyword>
<proteinExistence type="predicted"/>
<evidence type="ECO:0000313" key="3">
    <source>
        <dbReference type="Proteomes" id="UP000605992"/>
    </source>
</evidence>
<reference evidence="2" key="1">
    <citation type="submission" date="2021-01" db="EMBL/GenBank/DDBJ databases">
        <title>Whole genome shotgun sequence of Planotetraspora thailandica NBRC 104271.</title>
        <authorList>
            <person name="Komaki H."/>
            <person name="Tamura T."/>
        </authorList>
    </citation>
    <scope>NUCLEOTIDE SEQUENCE</scope>
    <source>
        <strain evidence="2">NBRC 104271</strain>
    </source>
</reference>
<evidence type="ECO:0000256" key="1">
    <source>
        <dbReference type="SAM" id="Phobius"/>
    </source>
</evidence>
<keyword evidence="3" id="KW-1185">Reference proteome</keyword>
<protein>
    <submittedName>
        <fullName evidence="2">Uncharacterized protein</fullName>
    </submittedName>
</protein>
<evidence type="ECO:0000313" key="2">
    <source>
        <dbReference type="EMBL" id="GII52539.1"/>
    </source>
</evidence>
<keyword evidence="1" id="KW-1133">Transmembrane helix</keyword>
<gene>
    <name evidence="2" type="ORF">Pth03_09280</name>
</gene>
<sequence length="210" mass="22641">MSVQTSVRVIRRVVGFDVKGTAALALWALRRRHGVPPGATAVPYAREQMPTLMIVLFVLVVEAAVMEILLRGLGVPEAVRVPVLVVDVYAVFAGLAAAAACVTRPHVVTAEELRVRYGAFFDLRVPRELISSVRLARRDDEPGVVTVRDGRLGVAVSSRTNVVVELAGPVTAVRPLGRREDVTTIRLFADDPRAAVAVLNSEVRDLPHGA</sequence>
<accession>A0A8J3UV35</accession>
<dbReference type="EMBL" id="BOOR01000006">
    <property type="protein sequence ID" value="GII52539.1"/>
    <property type="molecule type" value="Genomic_DNA"/>
</dbReference>
<keyword evidence="1" id="KW-0472">Membrane</keyword>
<dbReference type="AlphaFoldDB" id="A0A8J3UV35"/>
<feature type="transmembrane region" description="Helical" evidence="1">
    <location>
        <begin position="81"/>
        <end position="100"/>
    </location>
</feature>
<dbReference type="RefSeq" id="WP_203942826.1">
    <property type="nucleotide sequence ID" value="NZ_BOOR01000006.1"/>
</dbReference>
<dbReference type="Proteomes" id="UP000605992">
    <property type="component" value="Unassembled WGS sequence"/>
</dbReference>
<organism evidence="2 3">
    <name type="scientific">Planotetraspora thailandica</name>
    <dbReference type="NCBI Taxonomy" id="487172"/>
    <lineage>
        <taxon>Bacteria</taxon>
        <taxon>Bacillati</taxon>
        <taxon>Actinomycetota</taxon>
        <taxon>Actinomycetes</taxon>
        <taxon>Streptosporangiales</taxon>
        <taxon>Streptosporangiaceae</taxon>
        <taxon>Planotetraspora</taxon>
    </lineage>
</organism>
<feature type="transmembrane region" description="Helical" evidence="1">
    <location>
        <begin position="49"/>
        <end position="69"/>
    </location>
</feature>
<comment type="caution">
    <text evidence="2">The sequence shown here is derived from an EMBL/GenBank/DDBJ whole genome shotgun (WGS) entry which is preliminary data.</text>
</comment>